<proteinExistence type="predicted"/>
<feature type="domain" description="GmrSD restriction endonucleases C-terminal" evidence="2">
    <location>
        <begin position="103"/>
        <end position="234"/>
    </location>
</feature>
<dbReference type="InterPro" id="IPR011089">
    <property type="entry name" value="GmrSD_C"/>
</dbReference>
<reference evidence="3 4" key="1">
    <citation type="submission" date="2021-03" db="EMBL/GenBank/DDBJ databases">
        <title>Sequencing the genomes of 1000 actinobacteria strains.</title>
        <authorList>
            <person name="Klenk H.-P."/>
        </authorList>
    </citation>
    <scope>NUCLEOTIDE SEQUENCE [LARGE SCALE GENOMIC DNA]</scope>
    <source>
        <strain evidence="3 4">DSM 46713</strain>
    </source>
</reference>
<protein>
    <recommendedName>
        <fullName evidence="2">GmrSD restriction endonucleases C-terminal domain-containing protein</fullName>
    </recommendedName>
</protein>
<dbReference type="PANTHER" id="PTHR24094:SF15">
    <property type="entry name" value="AMP-DEPENDENT SYNTHETASE_LIGASE DOMAIN-CONTAINING PROTEIN-RELATED"/>
    <property type="match status" value="1"/>
</dbReference>
<evidence type="ECO:0000313" key="4">
    <source>
        <dbReference type="Proteomes" id="UP000694460"/>
    </source>
</evidence>
<keyword evidence="1" id="KW-1133">Transmembrane helix</keyword>
<dbReference type="RefSeq" id="WP_307869941.1">
    <property type="nucleotide sequence ID" value="NZ_JAGIOP010000001.1"/>
</dbReference>
<dbReference type="Proteomes" id="UP000694460">
    <property type="component" value="Unassembled WGS sequence"/>
</dbReference>
<keyword evidence="1" id="KW-0472">Membrane</keyword>
<dbReference type="PANTHER" id="PTHR24094">
    <property type="entry name" value="SECRETED PROTEIN"/>
    <property type="match status" value="1"/>
</dbReference>
<evidence type="ECO:0000256" key="1">
    <source>
        <dbReference type="SAM" id="Phobius"/>
    </source>
</evidence>
<keyword evidence="1" id="KW-0812">Transmembrane</keyword>
<evidence type="ECO:0000313" key="3">
    <source>
        <dbReference type="EMBL" id="MBP2450516.1"/>
    </source>
</evidence>
<organism evidence="3 4">
    <name type="scientific">Mycolicibacterium lutetiense</name>
    <dbReference type="NCBI Taxonomy" id="1641992"/>
    <lineage>
        <taxon>Bacteria</taxon>
        <taxon>Bacillati</taxon>
        <taxon>Actinomycetota</taxon>
        <taxon>Actinomycetes</taxon>
        <taxon>Mycobacteriales</taxon>
        <taxon>Mycobacteriaceae</taxon>
        <taxon>Mycolicibacterium</taxon>
    </lineage>
</organism>
<comment type="caution">
    <text evidence="3">The sequence shown here is derived from an EMBL/GenBank/DDBJ whole genome shotgun (WGS) entry which is preliminary data.</text>
</comment>
<name>A0ABS4ZM06_9MYCO</name>
<feature type="transmembrane region" description="Helical" evidence="1">
    <location>
        <begin position="6"/>
        <end position="27"/>
    </location>
</feature>
<gene>
    <name evidence="3" type="ORF">JOF57_000401</name>
</gene>
<sequence length="248" mass="27091">MDRGTVAKILVVGGVLISAVLIVGLFLGGSNDHEVKTGGYRIPQDSDKVATGGHLVTPEPAMKVLETIPVKGRAPATGYTRSEFGRPWTDDVDVEGGHNGCDTRNDILRRDLVSVVPAEGCRVLAGLLHDPYTRRDIQVDRGEGTAILIQIDHVVPLKDAWQKGAQEWDARKRVQFANDPLNLLAVGHQANKAKRDGDVATWLPQNNAFRCAYVTRVVKVKAKYGVWMTQPEHDAAERILNQCSLSGK</sequence>
<keyword evidence="4" id="KW-1185">Reference proteome</keyword>
<dbReference type="EMBL" id="JAGIOP010000001">
    <property type="protein sequence ID" value="MBP2450516.1"/>
    <property type="molecule type" value="Genomic_DNA"/>
</dbReference>
<accession>A0ABS4ZM06</accession>
<evidence type="ECO:0000259" key="2">
    <source>
        <dbReference type="Pfam" id="PF07510"/>
    </source>
</evidence>
<dbReference type="Pfam" id="PF07510">
    <property type="entry name" value="GmrSD_C"/>
    <property type="match status" value="1"/>
</dbReference>